<accession>A0A5C1A5B8</accession>
<evidence type="ECO:0000313" key="6">
    <source>
        <dbReference type="EMBL" id="QEL13543.1"/>
    </source>
</evidence>
<dbReference type="OrthoDB" id="9772736at2"/>
<dbReference type="InterPro" id="IPR051799">
    <property type="entry name" value="NADH_flavin_oxidoreductase"/>
</dbReference>
<dbReference type="GO" id="GO:0016491">
    <property type="term" value="F:oxidoreductase activity"/>
    <property type="evidence" value="ECO:0007669"/>
    <property type="project" value="UniProtKB-KW"/>
</dbReference>
<evidence type="ECO:0000313" key="7">
    <source>
        <dbReference type="Proteomes" id="UP000324974"/>
    </source>
</evidence>
<reference evidence="7" key="1">
    <citation type="submission" date="2019-08" db="EMBL/GenBank/DDBJ databases">
        <title>Limnoglobus roseus gen. nov., sp. nov., a novel freshwater planctomycete with a giant genome from the family Gemmataceae.</title>
        <authorList>
            <person name="Kulichevskaya I.S."/>
            <person name="Naumoff D.G."/>
            <person name="Miroshnikov K."/>
            <person name="Ivanova A."/>
            <person name="Philippov D.A."/>
            <person name="Hakobyan A."/>
            <person name="Rijpstra I.C."/>
            <person name="Sinninghe Damste J.S."/>
            <person name="Liesack W."/>
            <person name="Dedysh S.N."/>
        </authorList>
    </citation>
    <scope>NUCLEOTIDE SEQUENCE [LARGE SCALE GENOMIC DNA]</scope>
    <source>
        <strain evidence="7">PX52</strain>
    </source>
</reference>
<dbReference type="SUPFAM" id="SSF51395">
    <property type="entry name" value="FMN-linked oxidoreductases"/>
    <property type="match status" value="1"/>
</dbReference>
<dbReference type="KEGG" id="lrs:PX52LOC_00401"/>
<dbReference type="InterPro" id="IPR013785">
    <property type="entry name" value="Aldolase_TIM"/>
</dbReference>
<dbReference type="PANTHER" id="PTHR43656">
    <property type="entry name" value="BINDING OXIDOREDUCTASE, PUTATIVE (AFU_ORTHOLOGUE AFUA_2G08260)-RELATED"/>
    <property type="match status" value="1"/>
</dbReference>
<organism evidence="6 7">
    <name type="scientific">Limnoglobus roseus</name>
    <dbReference type="NCBI Taxonomy" id="2598579"/>
    <lineage>
        <taxon>Bacteria</taxon>
        <taxon>Pseudomonadati</taxon>
        <taxon>Planctomycetota</taxon>
        <taxon>Planctomycetia</taxon>
        <taxon>Gemmatales</taxon>
        <taxon>Gemmataceae</taxon>
        <taxon>Limnoglobus</taxon>
    </lineage>
</organism>
<dbReference type="Pfam" id="PF01207">
    <property type="entry name" value="Dus"/>
    <property type="match status" value="1"/>
</dbReference>
<dbReference type="GO" id="GO:0010181">
    <property type="term" value="F:FMN binding"/>
    <property type="evidence" value="ECO:0007669"/>
    <property type="project" value="InterPro"/>
</dbReference>
<dbReference type="Pfam" id="PF00724">
    <property type="entry name" value="Oxidored_FMN"/>
    <property type="match status" value="1"/>
</dbReference>
<feature type="transmembrane region" description="Helical" evidence="3">
    <location>
        <begin position="524"/>
        <end position="543"/>
    </location>
</feature>
<feature type="domain" description="NADH:flavin oxidoreductase/NADH oxidase N-terminal" evidence="4">
    <location>
        <begin position="6"/>
        <end position="274"/>
    </location>
</feature>
<keyword evidence="3" id="KW-0472">Membrane</keyword>
<evidence type="ECO:0000259" key="5">
    <source>
        <dbReference type="Pfam" id="PF01207"/>
    </source>
</evidence>
<gene>
    <name evidence="6" type="ORF">PX52LOC_00401</name>
</gene>
<dbReference type="RefSeq" id="WP_149108507.1">
    <property type="nucleotide sequence ID" value="NZ_CP042425.1"/>
</dbReference>
<dbReference type="PANTHER" id="PTHR43656:SF2">
    <property type="entry name" value="BINDING OXIDOREDUCTASE, PUTATIVE (AFU_ORTHOLOGUE AFUA_2G08260)-RELATED"/>
    <property type="match status" value="1"/>
</dbReference>
<evidence type="ECO:0000256" key="3">
    <source>
        <dbReference type="SAM" id="Phobius"/>
    </source>
</evidence>
<sequence>MPEDILFTPLVMRNLTIPNRLVRSSISGRIDNYNGSGTLARLNFEKKFARGGVGAIISSHVPVHLEGRVLPNYATIDCDERIKFWAEVGKQVREASNGECKYVLQLSHSGRQQDIPGIENLNRHPRSATGQRDVFNGLRGVEMTVDQIQEMIQWFVAGAVRARAANLDGIELHSSNGYLFTQFLSSAINDRTDEYGGCLQNRARFLIEVIRAIRKAVGNDYFLMVKVGAEDLDNAGTFPLAWKQGNSLADAIQIAKWAEEAGADALHVSTGSSFPHPHNPAGPMPWKTLARTYQTVIASGEHTFRNFLAFRYPGLRWVVKQMWGRTQFFVKDGQAVAELIEGLNAESARQIKAAVQIPVLCTGGFQTAERIREVIRTNCCDAVTMARPLLANPDLPDMFRTGMNAAPKPCSYCNECLANVIEHPLGCYDLRRYDGNYEEMMHKVMSVFEDETPANMIALPMATPVPTQAARPSGMPLRESGLWTNVIAFKAIYNIVTSLVFFLLPFSGPAFNDIFFTSKALPRTYSQLFLLHAAVFGYGFWVVSRDITKNHLVIQLGVMAKLLLAGVILVHWWEGNITPYLLGPAAVDLLFALLFVIFLVRMSKFQLGCAK</sequence>
<feature type="transmembrane region" description="Helical" evidence="3">
    <location>
        <begin position="552"/>
        <end position="573"/>
    </location>
</feature>
<dbReference type="Proteomes" id="UP000324974">
    <property type="component" value="Chromosome"/>
</dbReference>
<evidence type="ECO:0000256" key="1">
    <source>
        <dbReference type="ARBA" id="ARBA00022630"/>
    </source>
</evidence>
<dbReference type="EMBL" id="CP042425">
    <property type="protein sequence ID" value="QEL13543.1"/>
    <property type="molecule type" value="Genomic_DNA"/>
</dbReference>
<protein>
    <submittedName>
        <fullName evidence="6">NADH:flavin oxidoreductase/NADH oxidase</fullName>
    </submittedName>
</protein>
<dbReference type="AlphaFoldDB" id="A0A5C1A5B8"/>
<feature type="transmembrane region" description="Helical" evidence="3">
    <location>
        <begin position="579"/>
        <end position="600"/>
    </location>
</feature>
<dbReference type="InterPro" id="IPR001155">
    <property type="entry name" value="OxRdtase_FMN_N"/>
</dbReference>
<dbReference type="InterPro" id="IPR035587">
    <property type="entry name" value="DUS-like_FMN-bd"/>
</dbReference>
<keyword evidence="2" id="KW-0560">Oxidoreductase</keyword>
<keyword evidence="3" id="KW-0812">Transmembrane</keyword>
<feature type="domain" description="DUS-like FMN-binding" evidence="5">
    <location>
        <begin position="343"/>
        <end position="423"/>
    </location>
</feature>
<evidence type="ECO:0000256" key="2">
    <source>
        <dbReference type="ARBA" id="ARBA00023002"/>
    </source>
</evidence>
<dbReference type="CDD" id="cd02803">
    <property type="entry name" value="OYE_like_FMN_family"/>
    <property type="match status" value="1"/>
</dbReference>
<keyword evidence="1" id="KW-0285">Flavoprotein</keyword>
<keyword evidence="7" id="KW-1185">Reference proteome</keyword>
<name>A0A5C1A5B8_9BACT</name>
<keyword evidence="3" id="KW-1133">Transmembrane helix</keyword>
<evidence type="ECO:0000259" key="4">
    <source>
        <dbReference type="Pfam" id="PF00724"/>
    </source>
</evidence>
<proteinExistence type="predicted"/>
<dbReference type="Gene3D" id="3.20.20.70">
    <property type="entry name" value="Aldolase class I"/>
    <property type="match status" value="1"/>
</dbReference>